<feature type="region of interest" description="Disordered" evidence="1">
    <location>
        <begin position="126"/>
        <end position="217"/>
    </location>
</feature>
<name>A0AAD7E2K2_9AGAR</name>
<keyword evidence="4" id="KW-1185">Reference proteome</keyword>
<accession>A0AAD7E2K2</accession>
<dbReference type="PANTHER" id="PTHR45006:SF1">
    <property type="entry name" value="DNAJ-LIKE PROTEIN 1"/>
    <property type="match status" value="1"/>
</dbReference>
<dbReference type="Pfam" id="PF00226">
    <property type="entry name" value="DnaJ"/>
    <property type="match status" value="1"/>
</dbReference>
<proteinExistence type="predicted"/>
<evidence type="ECO:0000259" key="2">
    <source>
        <dbReference type="PROSITE" id="PS50076"/>
    </source>
</evidence>
<dbReference type="CDD" id="cd06257">
    <property type="entry name" value="DnaJ"/>
    <property type="match status" value="1"/>
</dbReference>
<dbReference type="InterPro" id="IPR026894">
    <property type="entry name" value="DnaJ_X"/>
</dbReference>
<comment type="caution">
    <text evidence="3">The sequence shown here is derived from an EMBL/GenBank/DDBJ whole genome shotgun (WGS) entry which is preliminary data.</text>
</comment>
<reference evidence="3" key="1">
    <citation type="submission" date="2023-03" db="EMBL/GenBank/DDBJ databases">
        <title>Massive genome expansion in bonnet fungi (Mycena s.s.) driven by repeated elements and novel gene families across ecological guilds.</title>
        <authorList>
            <consortium name="Lawrence Berkeley National Laboratory"/>
            <person name="Harder C.B."/>
            <person name="Miyauchi S."/>
            <person name="Viragh M."/>
            <person name="Kuo A."/>
            <person name="Thoen E."/>
            <person name="Andreopoulos B."/>
            <person name="Lu D."/>
            <person name="Skrede I."/>
            <person name="Drula E."/>
            <person name="Henrissat B."/>
            <person name="Morin E."/>
            <person name="Kohler A."/>
            <person name="Barry K."/>
            <person name="LaButti K."/>
            <person name="Morin E."/>
            <person name="Salamov A."/>
            <person name="Lipzen A."/>
            <person name="Mereny Z."/>
            <person name="Hegedus B."/>
            <person name="Baldrian P."/>
            <person name="Stursova M."/>
            <person name="Weitz H."/>
            <person name="Taylor A."/>
            <person name="Grigoriev I.V."/>
            <person name="Nagy L.G."/>
            <person name="Martin F."/>
            <person name="Kauserud H."/>
        </authorList>
    </citation>
    <scope>NUCLEOTIDE SEQUENCE</scope>
    <source>
        <strain evidence="3">9144</strain>
    </source>
</reference>
<dbReference type="InterPro" id="IPR018253">
    <property type="entry name" value="DnaJ_domain_CS"/>
</dbReference>
<dbReference type="Pfam" id="PF14308">
    <property type="entry name" value="DnaJ-X"/>
    <property type="match status" value="1"/>
</dbReference>
<feature type="compositionally biased region" description="Basic and acidic residues" evidence="1">
    <location>
        <begin position="439"/>
        <end position="456"/>
    </location>
</feature>
<protein>
    <submittedName>
        <fullName evidence="3">X-domain of DnaJ-containing-domain-containing protein</fullName>
    </submittedName>
</protein>
<dbReference type="Proteomes" id="UP001219525">
    <property type="component" value="Unassembled WGS sequence"/>
</dbReference>
<dbReference type="GO" id="GO:0016558">
    <property type="term" value="P:protein import into peroxisome matrix"/>
    <property type="evidence" value="ECO:0007669"/>
    <property type="project" value="TreeGrafter"/>
</dbReference>
<dbReference type="PROSITE" id="PS00636">
    <property type="entry name" value="DNAJ_1"/>
    <property type="match status" value="1"/>
</dbReference>
<feature type="compositionally biased region" description="Polar residues" evidence="1">
    <location>
        <begin position="457"/>
        <end position="467"/>
    </location>
</feature>
<evidence type="ECO:0000313" key="4">
    <source>
        <dbReference type="Proteomes" id="UP001219525"/>
    </source>
</evidence>
<evidence type="ECO:0000256" key="1">
    <source>
        <dbReference type="SAM" id="MobiDB-lite"/>
    </source>
</evidence>
<dbReference type="AlphaFoldDB" id="A0AAD7E2K2"/>
<dbReference type="PANTHER" id="PTHR45006">
    <property type="entry name" value="DNAJ-LIKE PROTEIN 1"/>
    <property type="match status" value="1"/>
</dbReference>
<evidence type="ECO:0000313" key="3">
    <source>
        <dbReference type="EMBL" id="KAJ7224214.1"/>
    </source>
</evidence>
<organism evidence="3 4">
    <name type="scientific">Mycena pura</name>
    <dbReference type="NCBI Taxonomy" id="153505"/>
    <lineage>
        <taxon>Eukaryota</taxon>
        <taxon>Fungi</taxon>
        <taxon>Dikarya</taxon>
        <taxon>Basidiomycota</taxon>
        <taxon>Agaricomycotina</taxon>
        <taxon>Agaricomycetes</taxon>
        <taxon>Agaricomycetidae</taxon>
        <taxon>Agaricales</taxon>
        <taxon>Marasmiineae</taxon>
        <taxon>Mycenaceae</taxon>
        <taxon>Mycena</taxon>
    </lineage>
</organism>
<dbReference type="Gene3D" id="1.10.287.110">
    <property type="entry name" value="DnaJ domain"/>
    <property type="match status" value="1"/>
</dbReference>
<dbReference type="InterPro" id="IPR001623">
    <property type="entry name" value="DnaJ_domain"/>
</dbReference>
<dbReference type="EMBL" id="JARJCW010000005">
    <property type="protein sequence ID" value="KAJ7224214.1"/>
    <property type="molecule type" value="Genomic_DNA"/>
</dbReference>
<dbReference type="InterPro" id="IPR036869">
    <property type="entry name" value="J_dom_sf"/>
</dbReference>
<dbReference type="SUPFAM" id="SSF46565">
    <property type="entry name" value="Chaperone J-domain"/>
    <property type="match status" value="1"/>
</dbReference>
<dbReference type="GO" id="GO:0005829">
    <property type="term" value="C:cytosol"/>
    <property type="evidence" value="ECO:0007669"/>
    <property type="project" value="TreeGrafter"/>
</dbReference>
<feature type="region of interest" description="Disordered" evidence="1">
    <location>
        <begin position="407"/>
        <end position="467"/>
    </location>
</feature>
<dbReference type="SMART" id="SM00271">
    <property type="entry name" value="DnaJ"/>
    <property type="match status" value="1"/>
</dbReference>
<sequence length="467" mass="51752">MAPVETEYYELLGVAVDADDTELKKAYRRQAMKYHPDKNKSSDAEEKFKDISKAYQVLSDANLRAVYDKNGKSMADKEGGMNMEDAAGFFANVFGGERFVDYIGEISIMKDMTATASTMMTEEEKAEMEKAMNEATSAPVSGVARSALSSGSTTPVAGKTSPSTTPSQTPSSIAMHSEADAPLSPSSKDKDRKRAKLTPEQKEKLREQEKERQEAMQARVAALTTKMIERLRPFVEAKHPGDKDDPETKIFEQKMRREAEDLKLESFGVELLHAIGNVYMMKATSFMKSKKFLGIPGFFSRMKEKTDLVKDVFGVIGSALSVRDLMLEMEKQQAKGELGEEELRALEMDVTGKIMLASWRGARLEVVQVLRTVVDNVLKDPEASDVVLLNRAKGLLLTGAIFKTTVPDESDEERRELERMVAEAAAPKTKQSATRAAKAKREQMLRQEGEKEKEQASGHSAATSSSR</sequence>
<feature type="compositionally biased region" description="Basic and acidic residues" evidence="1">
    <location>
        <begin position="412"/>
        <end position="421"/>
    </location>
</feature>
<gene>
    <name evidence="3" type="ORF">GGX14DRAFT_424687</name>
</gene>
<dbReference type="PROSITE" id="PS50076">
    <property type="entry name" value="DNAJ_2"/>
    <property type="match status" value="1"/>
</dbReference>
<dbReference type="PRINTS" id="PR00625">
    <property type="entry name" value="JDOMAIN"/>
</dbReference>
<feature type="compositionally biased region" description="Basic and acidic residues" evidence="1">
    <location>
        <begin position="187"/>
        <end position="214"/>
    </location>
</feature>
<dbReference type="InterPro" id="IPR052814">
    <property type="entry name" value="Peroxisomal_DnaJ"/>
</dbReference>
<feature type="domain" description="J" evidence="2">
    <location>
        <begin position="7"/>
        <end position="71"/>
    </location>
</feature>
<feature type="compositionally biased region" description="Low complexity" evidence="1">
    <location>
        <begin position="160"/>
        <end position="172"/>
    </location>
</feature>